<feature type="domain" description="Response regulatory" evidence="8">
    <location>
        <begin position="837"/>
        <end position="953"/>
    </location>
</feature>
<dbReference type="PROSITE" id="PS50109">
    <property type="entry name" value="HIS_KIN"/>
    <property type="match status" value="1"/>
</dbReference>
<dbReference type="InterPro" id="IPR003594">
    <property type="entry name" value="HATPase_dom"/>
</dbReference>
<dbReference type="PANTHER" id="PTHR43547">
    <property type="entry name" value="TWO-COMPONENT HISTIDINE KINASE"/>
    <property type="match status" value="1"/>
</dbReference>
<keyword evidence="3 6" id="KW-0597">Phosphoprotein</keyword>
<dbReference type="InterPro" id="IPR001789">
    <property type="entry name" value="Sig_transdc_resp-reg_receiver"/>
</dbReference>
<dbReference type="SUPFAM" id="SSF55874">
    <property type="entry name" value="ATPase domain of HSP90 chaperone/DNA topoisomerase II/histidine kinase"/>
    <property type="match status" value="1"/>
</dbReference>
<dbReference type="CDD" id="cd00075">
    <property type="entry name" value="HATPase"/>
    <property type="match status" value="1"/>
</dbReference>
<dbReference type="InterPro" id="IPR005467">
    <property type="entry name" value="His_kinase_dom"/>
</dbReference>
<dbReference type="Gene3D" id="1.10.287.130">
    <property type="match status" value="1"/>
</dbReference>
<dbReference type="NCBIfam" id="TIGR00229">
    <property type="entry name" value="sensory_box"/>
    <property type="match status" value="1"/>
</dbReference>
<dbReference type="InterPro" id="IPR003661">
    <property type="entry name" value="HisK_dim/P_dom"/>
</dbReference>
<dbReference type="SUPFAM" id="SSF55781">
    <property type="entry name" value="GAF domain-like"/>
    <property type="match status" value="1"/>
</dbReference>
<dbReference type="SUPFAM" id="SSF52172">
    <property type="entry name" value="CheY-like"/>
    <property type="match status" value="1"/>
</dbReference>
<proteinExistence type="predicted"/>
<evidence type="ECO:0000313" key="10">
    <source>
        <dbReference type="EMBL" id="MBZ2208281.1"/>
    </source>
</evidence>
<dbReference type="SMART" id="SM00448">
    <property type="entry name" value="REC"/>
    <property type="match status" value="1"/>
</dbReference>
<dbReference type="CDD" id="cd17580">
    <property type="entry name" value="REC_2_DhkD-like"/>
    <property type="match status" value="1"/>
</dbReference>
<organism evidence="10 11">
    <name type="scientific">Massilia soli</name>
    <dbReference type="NCBI Taxonomy" id="2792854"/>
    <lineage>
        <taxon>Bacteria</taxon>
        <taxon>Pseudomonadati</taxon>
        <taxon>Pseudomonadota</taxon>
        <taxon>Betaproteobacteria</taxon>
        <taxon>Burkholderiales</taxon>
        <taxon>Oxalobacteraceae</taxon>
        <taxon>Telluria group</taxon>
        <taxon>Massilia</taxon>
    </lineage>
</organism>
<dbReference type="SUPFAM" id="SSF55785">
    <property type="entry name" value="PYP-like sensor domain (PAS domain)"/>
    <property type="match status" value="3"/>
</dbReference>
<dbReference type="EC" id="2.7.13.3" evidence="2"/>
<dbReference type="SUPFAM" id="SSF47384">
    <property type="entry name" value="Homodimeric domain of signal transducing histidine kinase"/>
    <property type="match status" value="1"/>
</dbReference>
<dbReference type="Gene3D" id="3.40.50.2300">
    <property type="match status" value="1"/>
</dbReference>
<dbReference type="Pfam" id="PF02518">
    <property type="entry name" value="HATPase_c"/>
    <property type="match status" value="1"/>
</dbReference>
<dbReference type="SMART" id="SM00387">
    <property type="entry name" value="HATPase_c"/>
    <property type="match status" value="1"/>
</dbReference>
<evidence type="ECO:0000259" key="7">
    <source>
        <dbReference type="PROSITE" id="PS50109"/>
    </source>
</evidence>
<evidence type="ECO:0000256" key="4">
    <source>
        <dbReference type="ARBA" id="ARBA00022679"/>
    </source>
</evidence>
<reference evidence="10 11" key="1">
    <citation type="submission" date="2021-01" db="EMBL/GenBank/DDBJ databases">
        <authorList>
            <person name="Ruan W."/>
            <person name="Khan S.A."/>
            <person name="Jeon C.O."/>
        </authorList>
    </citation>
    <scope>NUCLEOTIDE SEQUENCE [LARGE SCALE GENOMIC DNA]</scope>
    <source>
        <strain evidence="10 11">R798</strain>
    </source>
</reference>
<dbReference type="Proteomes" id="UP000809349">
    <property type="component" value="Unassembled WGS sequence"/>
</dbReference>
<dbReference type="RefSeq" id="WP_223468771.1">
    <property type="nucleotide sequence ID" value="NZ_JAFBIL020000005.1"/>
</dbReference>
<feature type="modified residue" description="4-aspartylphosphate" evidence="6">
    <location>
        <position position="886"/>
    </location>
</feature>
<dbReference type="Gene3D" id="3.30.450.20">
    <property type="entry name" value="PAS domain"/>
    <property type="match status" value="3"/>
</dbReference>
<dbReference type="InterPro" id="IPR035965">
    <property type="entry name" value="PAS-like_dom_sf"/>
</dbReference>
<dbReference type="SMART" id="SM00091">
    <property type="entry name" value="PAS"/>
    <property type="match status" value="3"/>
</dbReference>
<dbReference type="InterPro" id="IPR000014">
    <property type="entry name" value="PAS"/>
</dbReference>
<evidence type="ECO:0000259" key="8">
    <source>
        <dbReference type="PROSITE" id="PS50110"/>
    </source>
</evidence>
<dbReference type="InterPro" id="IPR004358">
    <property type="entry name" value="Sig_transdc_His_kin-like_C"/>
</dbReference>
<dbReference type="PROSITE" id="PS50113">
    <property type="entry name" value="PAC"/>
    <property type="match status" value="1"/>
</dbReference>
<feature type="domain" description="Histidine kinase" evidence="7">
    <location>
        <begin position="597"/>
        <end position="815"/>
    </location>
</feature>
<dbReference type="InterPro" id="IPR013655">
    <property type="entry name" value="PAS_fold_3"/>
</dbReference>
<dbReference type="Pfam" id="PF00512">
    <property type="entry name" value="HisKA"/>
    <property type="match status" value="1"/>
</dbReference>
<dbReference type="InterPro" id="IPR013656">
    <property type="entry name" value="PAS_4"/>
</dbReference>
<name>A0ABS7SQQ9_9BURK</name>
<dbReference type="Pfam" id="PF00072">
    <property type="entry name" value="Response_reg"/>
    <property type="match status" value="1"/>
</dbReference>
<dbReference type="CDD" id="cd00130">
    <property type="entry name" value="PAS"/>
    <property type="match status" value="1"/>
</dbReference>
<dbReference type="InterPro" id="IPR001610">
    <property type="entry name" value="PAC"/>
</dbReference>
<dbReference type="Pfam" id="PF08448">
    <property type="entry name" value="PAS_4"/>
    <property type="match status" value="2"/>
</dbReference>
<accession>A0ABS7SQQ9</accession>
<reference evidence="10 11" key="2">
    <citation type="submission" date="2021-08" db="EMBL/GenBank/DDBJ databases">
        <title>Massilia sp. R798.</title>
        <authorList>
            <person name="Baek J.H."/>
            <person name="Jung H.S."/>
            <person name="Kim K.R."/>
            <person name="Jeon C.O."/>
        </authorList>
    </citation>
    <scope>NUCLEOTIDE SEQUENCE [LARGE SCALE GENOMIC DNA]</scope>
    <source>
        <strain evidence="10 11">R798</strain>
    </source>
</reference>
<evidence type="ECO:0000256" key="6">
    <source>
        <dbReference type="PROSITE-ProRule" id="PRU00169"/>
    </source>
</evidence>
<dbReference type="PANTHER" id="PTHR43547:SF2">
    <property type="entry name" value="HYBRID SIGNAL TRANSDUCTION HISTIDINE KINASE C"/>
    <property type="match status" value="1"/>
</dbReference>
<evidence type="ECO:0000313" key="11">
    <source>
        <dbReference type="Proteomes" id="UP000809349"/>
    </source>
</evidence>
<evidence type="ECO:0000259" key="9">
    <source>
        <dbReference type="PROSITE" id="PS50113"/>
    </source>
</evidence>
<evidence type="ECO:0000256" key="5">
    <source>
        <dbReference type="ARBA" id="ARBA00022777"/>
    </source>
</evidence>
<evidence type="ECO:0000256" key="1">
    <source>
        <dbReference type="ARBA" id="ARBA00000085"/>
    </source>
</evidence>
<dbReference type="InterPro" id="IPR036890">
    <property type="entry name" value="HATPase_C_sf"/>
</dbReference>
<dbReference type="Gene3D" id="3.30.450.40">
    <property type="match status" value="1"/>
</dbReference>
<dbReference type="PRINTS" id="PR00344">
    <property type="entry name" value="BCTRLSENSOR"/>
</dbReference>
<dbReference type="InterPro" id="IPR036097">
    <property type="entry name" value="HisK_dim/P_sf"/>
</dbReference>
<protein>
    <recommendedName>
        <fullName evidence="2">histidine kinase</fullName>
        <ecNumber evidence="2">2.7.13.3</ecNumber>
    </recommendedName>
</protein>
<dbReference type="Pfam" id="PF08447">
    <property type="entry name" value="PAS_3"/>
    <property type="match status" value="1"/>
</dbReference>
<dbReference type="PROSITE" id="PS50110">
    <property type="entry name" value="RESPONSE_REGULATORY"/>
    <property type="match status" value="1"/>
</dbReference>
<keyword evidence="11" id="KW-1185">Reference proteome</keyword>
<gene>
    <name evidence="10" type="ORF">I4X03_013525</name>
</gene>
<keyword evidence="4" id="KW-0808">Transferase</keyword>
<dbReference type="CDD" id="cd00082">
    <property type="entry name" value="HisKA"/>
    <property type="match status" value="1"/>
</dbReference>
<keyword evidence="5" id="KW-0418">Kinase</keyword>
<feature type="domain" description="PAC" evidence="9">
    <location>
        <begin position="534"/>
        <end position="586"/>
    </location>
</feature>
<comment type="caution">
    <text evidence="10">The sequence shown here is derived from an EMBL/GenBank/DDBJ whole genome shotgun (WGS) entry which is preliminary data.</text>
</comment>
<comment type="catalytic activity">
    <reaction evidence="1">
        <text>ATP + protein L-histidine = ADP + protein N-phospho-L-histidine.</text>
        <dbReference type="EC" id="2.7.13.3"/>
    </reaction>
</comment>
<dbReference type="InterPro" id="IPR011006">
    <property type="entry name" value="CheY-like_superfamily"/>
</dbReference>
<dbReference type="InterPro" id="IPR029016">
    <property type="entry name" value="GAF-like_dom_sf"/>
</dbReference>
<evidence type="ECO:0000256" key="3">
    <source>
        <dbReference type="ARBA" id="ARBA00022553"/>
    </source>
</evidence>
<dbReference type="InterPro" id="IPR000700">
    <property type="entry name" value="PAS-assoc_C"/>
</dbReference>
<dbReference type="SMART" id="SM00086">
    <property type="entry name" value="PAC"/>
    <property type="match status" value="2"/>
</dbReference>
<dbReference type="SMART" id="SM00388">
    <property type="entry name" value="HisKA"/>
    <property type="match status" value="1"/>
</dbReference>
<sequence>MTHSDQAPDDSPLSPDFAALFNATPAACLVVSPAFTIVAVSDAHLAATGARREDIVGRNIFDAFPDNPDEPGATGVANVRAAILRVLQTRAADVMPILRYDVANPALPGAEFSEKYWKPTHSPIFDARGEVQYVMQYVEDVTEQFRNVAEADQMRSEISAQARQIRDQQHVTELFQQAPAFMAILAGPDHRVEFVNPGYRKLIGHRDIVGMTIAEGLPDAAAQGYVKLLDAVYQGGTPFTADGAKYAVQATPGGAVDERYVDFVFQPVRDAAGAVSGILVQGVDVTGRVLAEARRDALVRLNDVVRNLKTPDEIIFQACTILGETLGVSRVGYGTINADAETLTVERDWNAPGVDTVAGTMNMRDYGSYIDDLKLGKVVAIADVANDERTRESLAALKARHAGALVNVPVTEHGKLVALMFLNSSEARSWPAEELALIQEIAERTRSASERSRSELAVRLSEAKFRTMTDAMPQMVWSTLPDGFHDYYNQQWYDFTGLPHGSTDGDAWNDVFHPDDQHHAWQRWRHSLATGDIYEIQYRLRHHTGQYRWVLGRALPVEDESGVIVRWMGTCTDIHAQKLSEDEWRESSQRKDEFLAMLAHELRNPLAPISTAAQLLKIQGADPKRIAQASEIISRQVKHMTNLVDDLLDVSRVTRGLVELANDDLDLKAIVQGAIEQARPLLEARHHELVLRIPSAQTHVRGDKTRLVQAISNVLNNAAKYTPPRGTIALALDVDQQQVRISVSDDGIGMAPELLPRVFDLFAQAERTPDRAQGGLGLGLALVKSIALLHGGTATADSAGAGKGSTFTIILPRSTPEQRRELAPAAEPLAKAPIALRLMIVDDNQDAAFALGALLEATGHQVLVFDDAESALKAAGEADTQAFILDIGLPDMDGYQLARHLRANPRTAGTVLIALTGYGQAHDRVLSKAAGFDHHFVKPVDSAELAHVLANIAPGRS</sequence>
<dbReference type="SMART" id="SM00065">
    <property type="entry name" value="GAF"/>
    <property type="match status" value="1"/>
</dbReference>
<dbReference type="InterPro" id="IPR003018">
    <property type="entry name" value="GAF"/>
</dbReference>
<evidence type="ECO:0000256" key="2">
    <source>
        <dbReference type="ARBA" id="ARBA00012438"/>
    </source>
</evidence>
<dbReference type="EMBL" id="JAFBIL020000005">
    <property type="protein sequence ID" value="MBZ2208281.1"/>
    <property type="molecule type" value="Genomic_DNA"/>
</dbReference>
<dbReference type="Gene3D" id="3.30.565.10">
    <property type="entry name" value="Histidine kinase-like ATPase, C-terminal domain"/>
    <property type="match status" value="1"/>
</dbReference>